<name>A0A0F9JN20_9ZZZZ</name>
<accession>A0A0F9JN20</accession>
<protein>
    <submittedName>
        <fullName evidence="1">Uncharacterized protein</fullName>
    </submittedName>
</protein>
<evidence type="ECO:0000313" key="1">
    <source>
        <dbReference type="EMBL" id="KKM71038.1"/>
    </source>
</evidence>
<comment type="caution">
    <text evidence="1">The sequence shown here is derived from an EMBL/GenBank/DDBJ whole genome shotgun (WGS) entry which is preliminary data.</text>
</comment>
<organism evidence="1">
    <name type="scientific">marine sediment metagenome</name>
    <dbReference type="NCBI Taxonomy" id="412755"/>
    <lineage>
        <taxon>unclassified sequences</taxon>
        <taxon>metagenomes</taxon>
        <taxon>ecological metagenomes</taxon>
    </lineage>
</organism>
<dbReference type="EMBL" id="LAZR01009709">
    <property type="protein sequence ID" value="KKM71038.1"/>
    <property type="molecule type" value="Genomic_DNA"/>
</dbReference>
<reference evidence="1" key="1">
    <citation type="journal article" date="2015" name="Nature">
        <title>Complex archaea that bridge the gap between prokaryotes and eukaryotes.</title>
        <authorList>
            <person name="Spang A."/>
            <person name="Saw J.H."/>
            <person name="Jorgensen S.L."/>
            <person name="Zaremba-Niedzwiedzka K."/>
            <person name="Martijn J."/>
            <person name="Lind A.E."/>
            <person name="van Eijk R."/>
            <person name="Schleper C."/>
            <person name="Guy L."/>
            <person name="Ettema T.J."/>
        </authorList>
    </citation>
    <scope>NUCLEOTIDE SEQUENCE</scope>
</reference>
<dbReference type="AlphaFoldDB" id="A0A0F9JN20"/>
<gene>
    <name evidence="1" type="ORF">LCGC14_1434670</name>
</gene>
<proteinExistence type="predicted"/>
<sequence length="61" mass="7275">MTKYVTTEEKVQCGHCRIYCAIRELVDNKCCPNCGHMVYILDVIRKEQQRRENERSNITRV</sequence>